<feature type="compositionally biased region" description="Low complexity" evidence="1">
    <location>
        <begin position="145"/>
        <end position="156"/>
    </location>
</feature>
<feature type="compositionally biased region" description="Polar residues" evidence="1">
    <location>
        <begin position="8"/>
        <end position="23"/>
    </location>
</feature>
<feature type="compositionally biased region" description="Pro residues" evidence="1">
    <location>
        <begin position="71"/>
        <end position="97"/>
    </location>
</feature>
<name>A0ABM2WM17_MESAU</name>
<evidence type="ECO:0000256" key="1">
    <source>
        <dbReference type="SAM" id="MobiDB-lite"/>
    </source>
</evidence>
<protein>
    <submittedName>
        <fullName evidence="3">Vegetative cell wall protein gp1-like</fullName>
    </submittedName>
</protein>
<gene>
    <name evidence="3" type="primary">LOC121136166</name>
</gene>
<dbReference type="RefSeq" id="XP_040591844.1">
    <property type="nucleotide sequence ID" value="XM_040735910.1"/>
</dbReference>
<evidence type="ECO:0000313" key="3">
    <source>
        <dbReference type="RefSeq" id="XP_040591844.1"/>
    </source>
</evidence>
<dbReference type="GeneID" id="121136166"/>
<feature type="region of interest" description="Disordered" evidence="1">
    <location>
        <begin position="1"/>
        <end position="161"/>
    </location>
</feature>
<sequence length="265" mass="27287">MGGGKAQQHFTSLTQPWVPSPHQNLVPPAAPPTPAPTPPAAHATFHPPAPLRPRPTLAPILPAHSRTEIPSRPPPSDSSAPPTPALPRLPLASPAPCPGGSARGGACPPAPLSPAPDRHAEGQPDPGRPRGDPRAEACGRGVAGPRQAPRQSPARPVSSPWGRAGWVTDLAARRHHRACRGRCRCRGAKARLTPGGGGAAAPAAAAAAAARDALWLKSETKACQLDSGGLHPTLLRTCDQLHCSLQAVSSPPTLSDRDLEGLFHI</sequence>
<reference evidence="3" key="1">
    <citation type="submission" date="2025-08" db="UniProtKB">
        <authorList>
            <consortium name="RefSeq"/>
        </authorList>
    </citation>
    <scope>IDENTIFICATION</scope>
    <source>
        <tissue evidence="3">Liver</tissue>
    </source>
</reference>
<feature type="compositionally biased region" description="Pro residues" evidence="1">
    <location>
        <begin position="28"/>
        <end position="39"/>
    </location>
</feature>
<evidence type="ECO:0000313" key="2">
    <source>
        <dbReference type="Proteomes" id="UP000886700"/>
    </source>
</evidence>
<feature type="compositionally biased region" description="Low complexity" evidence="1">
    <location>
        <begin position="54"/>
        <end position="63"/>
    </location>
</feature>
<feature type="compositionally biased region" description="Basic and acidic residues" evidence="1">
    <location>
        <begin position="116"/>
        <end position="137"/>
    </location>
</feature>
<organism evidence="2 3">
    <name type="scientific">Mesocricetus auratus</name>
    <name type="common">Golden hamster</name>
    <dbReference type="NCBI Taxonomy" id="10036"/>
    <lineage>
        <taxon>Eukaryota</taxon>
        <taxon>Metazoa</taxon>
        <taxon>Chordata</taxon>
        <taxon>Craniata</taxon>
        <taxon>Vertebrata</taxon>
        <taxon>Euteleostomi</taxon>
        <taxon>Mammalia</taxon>
        <taxon>Eutheria</taxon>
        <taxon>Euarchontoglires</taxon>
        <taxon>Glires</taxon>
        <taxon>Rodentia</taxon>
        <taxon>Myomorpha</taxon>
        <taxon>Muroidea</taxon>
        <taxon>Cricetidae</taxon>
        <taxon>Cricetinae</taxon>
        <taxon>Mesocricetus</taxon>
    </lineage>
</organism>
<accession>A0ABM2WM17</accession>
<dbReference type="Proteomes" id="UP000886700">
    <property type="component" value="Unplaced"/>
</dbReference>
<proteinExistence type="predicted"/>
<keyword evidence="2" id="KW-1185">Reference proteome</keyword>